<dbReference type="Pfam" id="PF14474">
    <property type="entry name" value="RTC4"/>
    <property type="match status" value="1"/>
</dbReference>
<evidence type="ECO:0000256" key="3">
    <source>
        <dbReference type="ARBA" id="ARBA00004496"/>
    </source>
</evidence>
<accession>A0A067SRW3</accession>
<evidence type="ECO:0000256" key="4">
    <source>
        <dbReference type="ARBA" id="ARBA00009461"/>
    </source>
</evidence>
<evidence type="ECO:0000256" key="2">
    <source>
        <dbReference type="ARBA" id="ARBA00004123"/>
    </source>
</evidence>
<dbReference type="EMBL" id="KL142402">
    <property type="protein sequence ID" value="KDR69493.1"/>
    <property type="molecule type" value="Genomic_DNA"/>
</dbReference>
<evidence type="ECO:0000259" key="8">
    <source>
        <dbReference type="SMART" id="SM01312"/>
    </source>
</evidence>
<dbReference type="PANTHER" id="PTHR41391:SF1">
    <property type="entry name" value="RESTRICTION OF TELOMERE CAPPING PROTEIN 4"/>
    <property type="match status" value="1"/>
</dbReference>
<dbReference type="InterPro" id="IPR028094">
    <property type="entry name" value="RTC4_C"/>
</dbReference>
<reference evidence="10" key="1">
    <citation type="journal article" date="2014" name="Proc. Natl. Acad. Sci. U.S.A.">
        <title>Extensive sampling of basidiomycete genomes demonstrates inadequacy of the white-rot/brown-rot paradigm for wood decay fungi.</title>
        <authorList>
            <person name="Riley R."/>
            <person name="Salamov A.A."/>
            <person name="Brown D.W."/>
            <person name="Nagy L.G."/>
            <person name="Floudas D."/>
            <person name="Held B.W."/>
            <person name="Levasseur A."/>
            <person name="Lombard V."/>
            <person name="Morin E."/>
            <person name="Otillar R."/>
            <person name="Lindquist E.A."/>
            <person name="Sun H."/>
            <person name="LaButti K.M."/>
            <person name="Schmutz J."/>
            <person name="Jabbour D."/>
            <person name="Luo H."/>
            <person name="Baker S.E."/>
            <person name="Pisabarro A.G."/>
            <person name="Walton J.D."/>
            <person name="Blanchette R.A."/>
            <person name="Henrissat B."/>
            <person name="Martin F."/>
            <person name="Cullen D."/>
            <person name="Hibbett D.S."/>
            <person name="Grigoriev I.V."/>
        </authorList>
    </citation>
    <scope>NUCLEOTIDE SEQUENCE [LARGE SCALE GENOMIC DNA]</scope>
    <source>
        <strain evidence="10">CBS 339.88</strain>
    </source>
</reference>
<gene>
    <name evidence="9" type="ORF">GALMADRAFT_145530</name>
</gene>
<organism evidence="9 10">
    <name type="scientific">Galerina marginata (strain CBS 339.88)</name>
    <dbReference type="NCBI Taxonomy" id="685588"/>
    <lineage>
        <taxon>Eukaryota</taxon>
        <taxon>Fungi</taxon>
        <taxon>Dikarya</taxon>
        <taxon>Basidiomycota</taxon>
        <taxon>Agaricomycotina</taxon>
        <taxon>Agaricomycetes</taxon>
        <taxon>Agaricomycetidae</taxon>
        <taxon>Agaricales</taxon>
        <taxon>Agaricineae</taxon>
        <taxon>Strophariaceae</taxon>
        <taxon>Galerina</taxon>
    </lineage>
</organism>
<dbReference type="OrthoDB" id="128308at2759"/>
<dbReference type="GO" id="GO:0005737">
    <property type="term" value="C:cytoplasm"/>
    <property type="evidence" value="ECO:0007669"/>
    <property type="project" value="UniProtKB-SubCell"/>
</dbReference>
<protein>
    <recommendedName>
        <fullName evidence="5">Restriction of telomere capping protein 4</fullName>
    </recommendedName>
</protein>
<evidence type="ECO:0000256" key="5">
    <source>
        <dbReference type="ARBA" id="ARBA00015162"/>
    </source>
</evidence>
<dbReference type="Proteomes" id="UP000027222">
    <property type="component" value="Unassembled WGS sequence"/>
</dbReference>
<evidence type="ECO:0000256" key="6">
    <source>
        <dbReference type="ARBA" id="ARBA00022490"/>
    </source>
</evidence>
<keyword evidence="10" id="KW-1185">Reference proteome</keyword>
<evidence type="ECO:0000256" key="1">
    <source>
        <dbReference type="ARBA" id="ARBA00002738"/>
    </source>
</evidence>
<keyword evidence="7" id="KW-0539">Nucleus</keyword>
<name>A0A067SRW3_GALM3</name>
<proteinExistence type="inferred from homology"/>
<evidence type="ECO:0000313" key="10">
    <source>
        <dbReference type="Proteomes" id="UP000027222"/>
    </source>
</evidence>
<dbReference type="PANTHER" id="PTHR41391">
    <property type="entry name" value="RESTRICTION OF TELOMERE CAPPING PROTEIN 4"/>
    <property type="match status" value="1"/>
</dbReference>
<comment type="function">
    <text evidence="1">May be involved in a process influencing telomere capping.</text>
</comment>
<comment type="similarity">
    <text evidence="4">Belongs to the RTC4 family.</text>
</comment>
<keyword evidence="6" id="KW-0963">Cytoplasm</keyword>
<feature type="domain" description="Restriction of telomere capping protein 4 C-terminal" evidence="8">
    <location>
        <begin position="42"/>
        <end position="151"/>
    </location>
</feature>
<dbReference type="STRING" id="685588.A0A067SRW3"/>
<dbReference type="AlphaFoldDB" id="A0A067SRW3"/>
<dbReference type="InterPro" id="IPR039024">
    <property type="entry name" value="RTC4"/>
</dbReference>
<comment type="subcellular location">
    <subcellularLocation>
        <location evidence="3">Cytoplasm</location>
    </subcellularLocation>
    <subcellularLocation>
        <location evidence="2">Nucleus</location>
    </subcellularLocation>
</comment>
<dbReference type="HOGENOM" id="CLU_1510715_0_0_1"/>
<dbReference type="GO" id="GO:0005634">
    <property type="term" value="C:nucleus"/>
    <property type="evidence" value="ECO:0007669"/>
    <property type="project" value="UniProtKB-SubCell"/>
</dbReference>
<sequence>MLPKAISGNWPLNPDFSLVFDRVCCDYLALATVAGSGVSDFLMAAKEHYGVAYNQDAMLSQYADGCFLESGAGYYGEAGYQIIISALRHLFPPQSVNLVQIHPLKYDTFLQEVLAHEAAVSLIETDLGISYAEAIKVFRESCTFGNHMHKSDDPEIEPFIAAAVRQVSRSTPHTTSDF</sequence>
<dbReference type="SMART" id="SM01312">
    <property type="entry name" value="RTC4"/>
    <property type="match status" value="1"/>
</dbReference>
<evidence type="ECO:0000313" key="9">
    <source>
        <dbReference type="EMBL" id="KDR69493.1"/>
    </source>
</evidence>
<evidence type="ECO:0000256" key="7">
    <source>
        <dbReference type="ARBA" id="ARBA00023242"/>
    </source>
</evidence>